<organism evidence="1 2">
    <name type="scientific">Maribacter flavus</name>
    <dbReference type="NCBI Taxonomy" id="1658664"/>
    <lineage>
        <taxon>Bacteria</taxon>
        <taxon>Pseudomonadati</taxon>
        <taxon>Bacteroidota</taxon>
        <taxon>Flavobacteriia</taxon>
        <taxon>Flavobacteriales</taxon>
        <taxon>Flavobacteriaceae</taxon>
        <taxon>Maribacter</taxon>
    </lineage>
</organism>
<dbReference type="EMBL" id="JAZDDF010000177">
    <property type="protein sequence ID" value="MEE1974420.1"/>
    <property type="molecule type" value="Genomic_DNA"/>
</dbReference>
<reference evidence="1 2" key="1">
    <citation type="submission" date="2024-01" db="EMBL/GenBank/DDBJ databases">
        <title>Maribacter spp. originated from different algae showed divergent polysaccharides utilization ability.</title>
        <authorList>
            <person name="Wang H."/>
            <person name="Wu Y."/>
        </authorList>
    </citation>
    <scope>NUCLEOTIDE SEQUENCE [LARGE SCALE GENOMIC DNA]</scope>
    <source>
        <strain evidence="1 2">KPT27_14</strain>
    </source>
</reference>
<proteinExistence type="predicted"/>
<feature type="non-terminal residue" evidence="1">
    <location>
        <position position="71"/>
    </location>
</feature>
<protein>
    <submittedName>
        <fullName evidence="1">Uncharacterized protein</fullName>
    </submittedName>
</protein>
<accession>A0ABU7IN75</accession>
<feature type="non-terminal residue" evidence="1">
    <location>
        <position position="1"/>
    </location>
</feature>
<evidence type="ECO:0000313" key="2">
    <source>
        <dbReference type="Proteomes" id="UP001343698"/>
    </source>
</evidence>
<gene>
    <name evidence="1" type="ORF">V1H85_18350</name>
</gene>
<sequence length="71" mass="8150">KSNYFLDCKELEIPPYPPTNNNIVKQAFNIRGQIIKDQYNQLELIDSDLVKVSKSGSHLKESMAKHFGNEL</sequence>
<evidence type="ECO:0000313" key="1">
    <source>
        <dbReference type="EMBL" id="MEE1974420.1"/>
    </source>
</evidence>
<keyword evidence="2" id="KW-1185">Reference proteome</keyword>
<name>A0ABU7IN75_9FLAO</name>
<dbReference type="RefSeq" id="WP_330072603.1">
    <property type="nucleotide sequence ID" value="NZ_JAZDDF010000177.1"/>
</dbReference>
<comment type="caution">
    <text evidence="1">The sequence shown here is derived from an EMBL/GenBank/DDBJ whole genome shotgun (WGS) entry which is preliminary data.</text>
</comment>
<dbReference type="Proteomes" id="UP001343698">
    <property type="component" value="Unassembled WGS sequence"/>
</dbReference>